<dbReference type="Gene3D" id="3.10.100.10">
    <property type="entry name" value="Mannose-Binding Protein A, subunit A"/>
    <property type="match status" value="1"/>
</dbReference>
<feature type="domain" description="C-type lectin" evidence="16">
    <location>
        <begin position="53"/>
        <end position="165"/>
    </location>
</feature>
<dbReference type="InterPro" id="IPR006202">
    <property type="entry name" value="Neur_chan_lig-bd"/>
</dbReference>
<keyword evidence="3" id="KW-0813">Transport</keyword>
<dbReference type="SUPFAM" id="SSF56436">
    <property type="entry name" value="C-type lectin-like"/>
    <property type="match status" value="1"/>
</dbReference>
<evidence type="ECO:0000256" key="6">
    <source>
        <dbReference type="ARBA" id="ARBA00022729"/>
    </source>
</evidence>
<dbReference type="Pfam" id="PF02931">
    <property type="entry name" value="Neur_chan_LBD"/>
    <property type="match status" value="1"/>
</dbReference>
<keyword evidence="6 15" id="KW-0732">Signal</keyword>
<dbReference type="Pfam" id="PF00059">
    <property type="entry name" value="Lectin_C"/>
    <property type="match status" value="1"/>
</dbReference>
<keyword evidence="7 14" id="KW-1133">Transmembrane helix</keyword>
<sequence>MYLLLILQGLFCYFLCGTVLGRNISIITTPAVMELPCMQSDGWDTYLGSTTLYLLVEESKSFAEAEQTCLSKGGHLAMANDPAEFDLLMELADDVMDKDVWIGVKQIVLQDGGSGEFKFCDNTSQPFIAEQWKDPPDGSKKCVRIKKRDGYEDRDCGGSEEFICECVGRIQEASFCYTPPTTTAPPTTTPPPPTTTPMSAQDMAAAFASGAVGVTDSASWEDFLRWRSGDALPPGYDKNESPRKDGAWIDVATSVYIRRVDWLSEENANLSMTVEYNLAWADDRLTAAVRSGWMPLPPTLLWTPALMFGNKVRRVQGITKPRVGSSGVIDEVDVSLKMWLHTSGFVVFQMTKVLKALCNLDLHKYPFDDQECPIQLHAYNGVRFSLNPSTQGKLAPISSDASNVVSQFRLMGTTIESTYSTFFANDTNDVACPYFRETCAYDVEHCMLSALMNCSTCGDCAKHVGDCSHNIDICGDPGPTVNTYTTLTIRVALSRRIWLYVFRTFVPTLMVVVLSWMSPWMGFQIPAVIGRVYLGASALLTIVMGADLKQPMEFISYARAIDVWMSGCLMVVFCGLLETSVAYYIHHRRLSKDLWKKQLVQPKVRIPRARFCRPYYLLQYLPPPPAARTVRFRLPGAQPGPPPPPQQHLPPPVARLSRKIDHATRFLIPCLFIVFCAVFWVNYFLYDNGVRFSLNPSTQGKHAPISSDASNVVSQFRLMGTTIESTYSTFFANDTNDVACPYFRETCAYDVEHCMLSALVNCSTCGDCAKHVGDCSHNIDICGDPGPTVNTYTTLTIRVALSRRIWLYVFRTFVPTLMVVVLSWMSPWMGFQIPAVIGRVYLGASALLTIVMGADLKQPMEFDLWKKQLVQPKVRIPRARFCRPYYLLQYLPPPPAARTVRFRLPGAQPGPPPPPQQHLPPPVARLSRKIDHATRFLIPCLFIVFCAVFWVNYFLY</sequence>
<evidence type="ECO:0000256" key="2">
    <source>
        <dbReference type="ARBA" id="ARBA00004236"/>
    </source>
</evidence>
<dbReference type="InterPro" id="IPR006029">
    <property type="entry name" value="Neurotrans-gated_channel_TM"/>
</dbReference>
<dbReference type="InterPro" id="IPR016186">
    <property type="entry name" value="C-type_lectin-like/link_sf"/>
</dbReference>
<dbReference type="Gene3D" id="1.20.58.390">
    <property type="entry name" value="Neurotransmitter-gated ion-channel transmembrane domain"/>
    <property type="match status" value="2"/>
</dbReference>
<evidence type="ECO:0000256" key="5">
    <source>
        <dbReference type="ARBA" id="ARBA00022692"/>
    </source>
</evidence>
<dbReference type="SMART" id="SM00034">
    <property type="entry name" value="CLECT"/>
    <property type="match status" value="1"/>
</dbReference>
<keyword evidence="8" id="KW-0406">Ion transport</keyword>
<keyword evidence="10" id="KW-0869">Chloride channel</keyword>
<name>A0A6P4YY17_BRABE</name>
<feature type="compositionally biased region" description="Pro residues" evidence="13">
    <location>
        <begin position="638"/>
        <end position="651"/>
    </location>
</feature>
<dbReference type="GO" id="GO:0005254">
    <property type="term" value="F:chloride channel activity"/>
    <property type="evidence" value="ECO:0007669"/>
    <property type="project" value="UniProtKB-KW"/>
</dbReference>
<dbReference type="RefSeq" id="XP_019623702.1">
    <property type="nucleotide sequence ID" value="XM_019768143.1"/>
</dbReference>
<evidence type="ECO:0000259" key="16">
    <source>
        <dbReference type="PROSITE" id="PS50041"/>
    </source>
</evidence>
<dbReference type="InterPro" id="IPR001304">
    <property type="entry name" value="C-type_lectin-like"/>
</dbReference>
<keyword evidence="12" id="KW-0407">Ion channel</keyword>
<dbReference type="GO" id="GO:0005886">
    <property type="term" value="C:plasma membrane"/>
    <property type="evidence" value="ECO:0007669"/>
    <property type="project" value="UniProtKB-SubCell"/>
</dbReference>
<dbReference type="InterPro" id="IPR018000">
    <property type="entry name" value="Neurotransmitter_ion_chnl_CS"/>
</dbReference>
<dbReference type="PANTHER" id="PTHR18945">
    <property type="entry name" value="NEUROTRANSMITTER GATED ION CHANNEL"/>
    <property type="match status" value="1"/>
</dbReference>
<feature type="transmembrane region" description="Helical" evidence="14">
    <location>
        <begin position="936"/>
        <end position="955"/>
    </location>
</feature>
<organism evidence="17 18">
    <name type="scientific">Branchiostoma belcheri</name>
    <name type="common">Amphioxus</name>
    <dbReference type="NCBI Taxonomy" id="7741"/>
    <lineage>
        <taxon>Eukaryota</taxon>
        <taxon>Metazoa</taxon>
        <taxon>Chordata</taxon>
        <taxon>Cephalochordata</taxon>
        <taxon>Leptocardii</taxon>
        <taxon>Amphioxiformes</taxon>
        <taxon>Branchiostomatidae</taxon>
        <taxon>Branchiostoma</taxon>
    </lineage>
</organism>
<feature type="chain" id="PRO_5027551926" evidence="15">
    <location>
        <begin position="22"/>
        <end position="956"/>
    </location>
</feature>
<gene>
    <name evidence="18" type="primary">LOC109469603</name>
</gene>
<dbReference type="SUPFAM" id="SSF63712">
    <property type="entry name" value="Nicotinic receptor ligand binding domain-like"/>
    <property type="match status" value="1"/>
</dbReference>
<dbReference type="PROSITE" id="PS50041">
    <property type="entry name" value="C_TYPE_LECTIN_2"/>
    <property type="match status" value="1"/>
</dbReference>
<dbReference type="Pfam" id="PF02932">
    <property type="entry name" value="Neur_chan_memb"/>
    <property type="match status" value="1"/>
</dbReference>
<dbReference type="PRINTS" id="PR00253">
    <property type="entry name" value="GABAARECEPTR"/>
</dbReference>
<evidence type="ECO:0000256" key="1">
    <source>
        <dbReference type="ARBA" id="ARBA00004141"/>
    </source>
</evidence>
<dbReference type="AlphaFoldDB" id="A0A6P4YY17"/>
<feature type="transmembrane region" description="Helical" evidence="14">
    <location>
        <begin position="836"/>
        <end position="854"/>
    </location>
</feature>
<dbReference type="Proteomes" id="UP000515135">
    <property type="component" value="Unplaced"/>
</dbReference>
<feature type="transmembrane region" description="Helical" evidence="14">
    <location>
        <begin position="528"/>
        <end position="544"/>
    </location>
</feature>
<keyword evidence="5 14" id="KW-0812">Transmembrane</keyword>
<evidence type="ECO:0000256" key="8">
    <source>
        <dbReference type="ARBA" id="ARBA00023065"/>
    </source>
</evidence>
<evidence type="ECO:0000256" key="14">
    <source>
        <dbReference type="SAM" id="Phobius"/>
    </source>
</evidence>
<keyword evidence="4" id="KW-1003">Cell membrane</keyword>
<evidence type="ECO:0000313" key="18">
    <source>
        <dbReference type="RefSeq" id="XP_019623702.1"/>
    </source>
</evidence>
<keyword evidence="9 14" id="KW-0472">Membrane</keyword>
<keyword evidence="17" id="KW-1185">Reference proteome</keyword>
<protein>
    <submittedName>
        <fullName evidence="18">LOW QUALITY PROTEIN: uncharacterized protein LOC109469603</fullName>
    </submittedName>
</protein>
<accession>A0A6P4YY17</accession>
<dbReference type="InterPro" id="IPR006028">
    <property type="entry name" value="GABAA/Glycine_rcpt"/>
</dbReference>
<dbReference type="OrthoDB" id="10040437at2759"/>
<dbReference type="CDD" id="cd00037">
    <property type="entry name" value="CLECT"/>
    <property type="match status" value="1"/>
</dbReference>
<dbReference type="GO" id="GO:0034707">
    <property type="term" value="C:chloride channel complex"/>
    <property type="evidence" value="ECO:0007669"/>
    <property type="project" value="UniProtKB-KW"/>
</dbReference>
<dbReference type="GO" id="GO:0004888">
    <property type="term" value="F:transmembrane signaling receptor activity"/>
    <property type="evidence" value="ECO:0007669"/>
    <property type="project" value="InterPro"/>
</dbReference>
<feature type="transmembrane region" description="Helical" evidence="14">
    <location>
        <begin position="564"/>
        <end position="585"/>
    </location>
</feature>
<dbReference type="InterPro" id="IPR038050">
    <property type="entry name" value="Neuro_actylchol_rec"/>
</dbReference>
<dbReference type="SUPFAM" id="SSF90112">
    <property type="entry name" value="Neurotransmitter-gated ion-channel transmembrane pore"/>
    <property type="match status" value="2"/>
</dbReference>
<feature type="transmembrane region" description="Helical" evidence="14">
    <location>
        <begin position="805"/>
        <end position="824"/>
    </location>
</feature>
<evidence type="ECO:0000256" key="13">
    <source>
        <dbReference type="SAM" id="MobiDB-lite"/>
    </source>
</evidence>
<evidence type="ECO:0000256" key="11">
    <source>
        <dbReference type="ARBA" id="ARBA00023214"/>
    </source>
</evidence>
<feature type="region of interest" description="Disordered" evidence="13">
    <location>
        <begin position="632"/>
        <end position="651"/>
    </location>
</feature>
<evidence type="ECO:0000256" key="9">
    <source>
        <dbReference type="ARBA" id="ARBA00023136"/>
    </source>
</evidence>
<dbReference type="PROSITE" id="PS00236">
    <property type="entry name" value="NEUROTR_ION_CHANNEL"/>
    <property type="match status" value="1"/>
</dbReference>
<dbReference type="KEGG" id="bbel:109469603"/>
<comment type="subcellular location">
    <subcellularLocation>
        <location evidence="2">Cell membrane</location>
    </subcellularLocation>
    <subcellularLocation>
        <location evidence="1">Membrane</location>
        <topology evidence="1">Multi-pass membrane protein</topology>
    </subcellularLocation>
</comment>
<keyword evidence="11" id="KW-0868">Chloride</keyword>
<feature type="transmembrane region" description="Helical" evidence="14">
    <location>
        <begin position="666"/>
        <end position="686"/>
    </location>
</feature>
<dbReference type="InterPro" id="IPR016187">
    <property type="entry name" value="CTDL_fold"/>
</dbReference>
<evidence type="ECO:0000256" key="15">
    <source>
        <dbReference type="SAM" id="SignalP"/>
    </source>
</evidence>
<feature type="signal peptide" evidence="15">
    <location>
        <begin position="1"/>
        <end position="21"/>
    </location>
</feature>
<proteinExistence type="predicted"/>
<dbReference type="InterPro" id="IPR036719">
    <property type="entry name" value="Neuro-gated_channel_TM_sf"/>
</dbReference>
<evidence type="ECO:0000256" key="3">
    <source>
        <dbReference type="ARBA" id="ARBA00022448"/>
    </source>
</evidence>
<dbReference type="GO" id="GO:0005230">
    <property type="term" value="F:extracellular ligand-gated monoatomic ion channel activity"/>
    <property type="evidence" value="ECO:0007669"/>
    <property type="project" value="InterPro"/>
</dbReference>
<feature type="transmembrane region" description="Helical" evidence="14">
    <location>
        <begin position="497"/>
        <end position="516"/>
    </location>
</feature>
<evidence type="ECO:0000313" key="17">
    <source>
        <dbReference type="Proteomes" id="UP000515135"/>
    </source>
</evidence>
<feature type="region of interest" description="Disordered" evidence="13">
    <location>
        <begin position="902"/>
        <end position="921"/>
    </location>
</feature>
<dbReference type="Gene3D" id="2.70.170.10">
    <property type="entry name" value="Neurotransmitter-gated ion-channel ligand-binding domain"/>
    <property type="match status" value="1"/>
</dbReference>
<dbReference type="InterPro" id="IPR006201">
    <property type="entry name" value="Neur_channel"/>
</dbReference>
<evidence type="ECO:0000256" key="4">
    <source>
        <dbReference type="ARBA" id="ARBA00022475"/>
    </source>
</evidence>
<reference evidence="18" key="1">
    <citation type="submission" date="2025-08" db="UniProtKB">
        <authorList>
            <consortium name="RefSeq"/>
        </authorList>
    </citation>
    <scope>IDENTIFICATION</scope>
    <source>
        <tissue evidence="18">Gonad</tissue>
    </source>
</reference>
<evidence type="ECO:0000256" key="10">
    <source>
        <dbReference type="ARBA" id="ARBA00023173"/>
    </source>
</evidence>
<dbReference type="GeneID" id="109469603"/>
<feature type="compositionally biased region" description="Pro residues" evidence="13">
    <location>
        <begin position="908"/>
        <end position="921"/>
    </location>
</feature>
<dbReference type="FunFam" id="2.70.170.10:FF:000073">
    <property type="entry name" value="Uncharacterized protein"/>
    <property type="match status" value="1"/>
</dbReference>
<evidence type="ECO:0000256" key="12">
    <source>
        <dbReference type="ARBA" id="ARBA00023303"/>
    </source>
</evidence>
<evidence type="ECO:0000256" key="7">
    <source>
        <dbReference type="ARBA" id="ARBA00022989"/>
    </source>
</evidence>
<dbReference type="InterPro" id="IPR036734">
    <property type="entry name" value="Neur_chan_lig-bd_sf"/>
</dbReference>